<feature type="transmembrane region" description="Helical" evidence="4">
    <location>
        <begin position="295"/>
        <end position="313"/>
    </location>
</feature>
<dbReference type="SUPFAM" id="SSF103473">
    <property type="entry name" value="MFS general substrate transporter"/>
    <property type="match status" value="1"/>
</dbReference>
<proteinExistence type="predicted"/>
<protein>
    <submittedName>
        <fullName evidence="6">MFS family permease</fullName>
    </submittedName>
</protein>
<organism evidence="6 7">
    <name type="scientific">Amorphus orientalis</name>
    <dbReference type="NCBI Taxonomy" id="649198"/>
    <lineage>
        <taxon>Bacteria</taxon>
        <taxon>Pseudomonadati</taxon>
        <taxon>Pseudomonadota</taxon>
        <taxon>Alphaproteobacteria</taxon>
        <taxon>Hyphomicrobiales</taxon>
        <taxon>Amorphaceae</taxon>
        <taxon>Amorphus</taxon>
    </lineage>
</organism>
<dbReference type="Gene3D" id="1.20.1250.20">
    <property type="entry name" value="MFS general substrate transporter like domains"/>
    <property type="match status" value="2"/>
</dbReference>
<dbReference type="EMBL" id="JAUSUL010000003">
    <property type="protein sequence ID" value="MDQ0316451.1"/>
    <property type="molecule type" value="Genomic_DNA"/>
</dbReference>
<comment type="caution">
    <text evidence="6">The sequence shown here is derived from an EMBL/GenBank/DDBJ whole genome shotgun (WGS) entry which is preliminary data.</text>
</comment>
<dbReference type="InterPro" id="IPR036259">
    <property type="entry name" value="MFS_trans_sf"/>
</dbReference>
<keyword evidence="1 4" id="KW-0812">Transmembrane</keyword>
<evidence type="ECO:0000256" key="4">
    <source>
        <dbReference type="SAM" id="Phobius"/>
    </source>
</evidence>
<evidence type="ECO:0000313" key="7">
    <source>
        <dbReference type="Proteomes" id="UP001229244"/>
    </source>
</evidence>
<feature type="transmembrane region" description="Helical" evidence="4">
    <location>
        <begin position="22"/>
        <end position="46"/>
    </location>
</feature>
<accession>A0AAE4ASM9</accession>
<name>A0AAE4ASM9_9HYPH</name>
<dbReference type="PROSITE" id="PS50850">
    <property type="entry name" value="MFS"/>
    <property type="match status" value="1"/>
</dbReference>
<feature type="domain" description="Major facilitator superfamily (MFS) profile" evidence="5">
    <location>
        <begin position="21"/>
        <end position="408"/>
    </location>
</feature>
<keyword evidence="2 4" id="KW-1133">Transmembrane helix</keyword>
<feature type="transmembrane region" description="Helical" evidence="4">
    <location>
        <begin position="177"/>
        <end position="196"/>
    </location>
</feature>
<reference evidence="6" key="1">
    <citation type="submission" date="2023-07" db="EMBL/GenBank/DDBJ databases">
        <title>Genomic Encyclopedia of Type Strains, Phase IV (KMG-IV): sequencing the most valuable type-strain genomes for metagenomic binning, comparative biology and taxonomic classification.</title>
        <authorList>
            <person name="Goeker M."/>
        </authorList>
    </citation>
    <scope>NUCLEOTIDE SEQUENCE</scope>
    <source>
        <strain evidence="6">DSM 21202</strain>
    </source>
</reference>
<feature type="transmembrane region" description="Helical" evidence="4">
    <location>
        <begin position="260"/>
        <end position="283"/>
    </location>
</feature>
<dbReference type="GO" id="GO:0022857">
    <property type="term" value="F:transmembrane transporter activity"/>
    <property type="evidence" value="ECO:0007669"/>
    <property type="project" value="InterPro"/>
</dbReference>
<keyword evidence="7" id="KW-1185">Reference proteome</keyword>
<feature type="transmembrane region" description="Helical" evidence="4">
    <location>
        <begin position="232"/>
        <end position="254"/>
    </location>
</feature>
<dbReference type="PANTHER" id="PTHR11360:SF290">
    <property type="entry name" value="MONOCARBOXYLATE MFS PERMEASE"/>
    <property type="match status" value="1"/>
</dbReference>
<dbReference type="RefSeq" id="WP_306886331.1">
    <property type="nucleotide sequence ID" value="NZ_JAUSUL010000003.1"/>
</dbReference>
<feature type="transmembrane region" description="Helical" evidence="4">
    <location>
        <begin position="58"/>
        <end position="75"/>
    </location>
</feature>
<feature type="transmembrane region" description="Helical" evidence="4">
    <location>
        <begin position="145"/>
        <end position="165"/>
    </location>
</feature>
<dbReference type="Proteomes" id="UP001229244">
    <property type="component" value="Unassembled WGS sequence"/>
</dbReference>
<evidence type="ECO:0000256" key="3">
    <source>
        <dbReference type="ARBA" id="ARBA00023136"/>
    </source>
</evidence>
<feature type="transmembrane region" description="Helical" evidence="4">
    <location>
        <begin position="385"/>
        <end position="405"/>
    </location>
</feature>
<dbReference type="InterPro" id="IPR020846">
    <property type="entry name" value="MFS_dom"/>
</dbReference>
<feature type="transmembrane region" description="Helical" evidence="4">
    <location>
        <begin position="108"/>
        <end position="133"/>
    </location>
</feature>
<feature type="transmembrane region" description="Helical" evidence="4">
    <location>
        <begin position="319"/>
        <end position="341"/>
    </location>
</feature>
<dbReference type="InterPro" id="IPR011701">
    <property type="entry name" value="MFS"/>
</dbReference>
<dbReference type="PANTHER" id="PTHR11360">
    <property type="entry name" value="MONOCARBOXYLATE TRANSPORTER"/>
    <property type="match status" value="1"/>
</dbReference>
<dbReference type="Pfam" id="PF07690">
    <property type="entry name" value="MFS_1"/>
    <property type="match status" value="1"/>
</dbReference>
<dbReference type="CDD" id="cd17355">
    <property type="entry name" value="MFS_YcxA_like"/>
    <property type="match status" value="1"/>
</dbReference>
<keyword evidence="3 4" id="KW-0472">Membrane</keyword>
<evidence type="ECO:0000256" key="2">
    <source>
        <dbReference type="ARBA" id="ARBA00022989"/>
    </source>
</evidence>
<gene>
    <name evidence="6" type="ORF">J2S73_002927</name>
</gene>
<dbReference type="AlphaFoldDB" id="A0AAE4ASM9"/>
<evidence type="ECO:0000259" key="5">
    <source>
        <dbReference type="PROSITE" id="PS50850"/>
    </source>
</evidence>
<sequence>MTSIAADRASEGLDSRYAWMRLIVSALITTIAGVGFWSSVVVLPAVEADFGASRGGASLPYFALMTGFAVGGIVMGRLSDRFGVRLTLSIGLVSLFVGYTLAGLSTSLWQYAIIHGVFIGGMGASAVYGPMIADVSRWFDKRRGIAVSIVACGSYFAGAVWPSAIQAMVEQWDWRTAYLATGIICFVTILPLMLFLRRQAPEEPAVVRRPVRRAGANPETDVDLPLPVLQGLLIVAGVACCVAMAMPQVHIVALCTQLGYGAQAGVQMLSLMLITGIISRLFFGMVADRIGPLPTLWVSSILQGLSLFLFLPFDGLAPLYLVSALFGLAQGGIVPTYALIIRAFFPAKEAAGRIGLVLSATLIGMAVGGWMSGEIYDYFLSYGPAFMNGIAWNILNLSIATFLFLRLGTGKLATA</sequence>
<evidence type="ECO:0000256" key="1">
    <source>
        <dbReference type="ARBA" id="ARBA00022692"/>
    </source>
</evidence>
<feature type="transmembrane region" description="Helical" evidence="4">
    <location>
        <begin position="353"/>
        <end position="373"/>
    </location>
</feature>
<feature type="transmembrane region" description="Helical" evidence="4">
    <location>
        <begin position="82"/>
        <end position="102"/>
    </location>
</feature>
<evidence type="ECO:0000313" key="6">
    <source>
        <dbReference type="EMBL" id="MDQ0316451.1"/>
    </source>
</evidence>
<dbReference type="InterPro" id="IPR050327">
    <property type="entry name" value="Proton-linked_MCT"/>
</dbReference>